<name>A0A1M6XH31_9BACT</name>
<evidence type="ECO:0000256" key="1">
    <source>
        <dbReference type="ARBA" id="ARBA00022485"/>
    </source>
</evidence>
<dbReference type="SUPFAM" id="SSF54862">
    <property type="entry name" value="4Fe-4S ferredoxins"/>
    <property type="match status" value="1"/>
</dbReference>
<dbReference type="InterPro" id="IPR036010">
    <property type="entry name" value="2Fe-2S_ferredoxin-like_sf"/>
</dbReference>
<evidence type="ECO:0000313" key="8">
    <source>
        <dbReference type="EMBL" id="SHL05223.1"/>
    </source>
</evidence>
<evidence type="ECO:0000256" key="2">
    <source>
        <dbReference type="ARBA" id="ARBA00022723"/>
    </source>
</evidence>
<accession>A0A1M6XH31</accession>
<reference evidence="9" key="1">
    <citation type="submission" date="2016-11" db="EMBL/GenBank/DDBJ databases">
        <authorList>
            <person name="Varghese N."/>
            <person name="Submissions S."/>
        </authorList>
    </citation>
    <scope>NUCLEOTIDE SEQUENCE [LARGE SCALE GENOMIC DNA]</scope>
    <source>
        <strain evidence="9">DSM 16219</strain>
    </source>
</reference>
<dbReference type="Gene3D" id="3.10.20.740">
    <property type="match status" value="1"/>
</dbReference>
<dbReference type="GO" id="GO:0046872">
    <property type="term" value="F:metal ion binding"/>
    <property type="evidence" value="ECO:0007669"/>
    <property type="project" value="UniProtKB-KW"/>
</dbReference>
<sequence>MLKFRINDIDVEAEPGWTVLETAREYGIEIPTLCFHEAVQASGACRLCMVELREGDWTKLVASCVYPAKDGLNVYTESERITNVRRWIFEMLLSECPASQEIRDMAAKYGVTSTRFAIKDPEQDCIMCGLCTRVCAEVVGVHAIATQSRGVYKRIGSPFMKPNEACVACGSCVSVCPTGAMARRIDLVRGKMEENQTNAA</sequence>
<dbReference type="GO" id="GO:0051539">
    <property type="term" value="F:4 iron, 4 sulfur cluster binding"/>
    <property type="evidence" value="ECO:0007669"/>
    <property type="project" value="UniProtKB-KW"/>
</dbReference>
<dbReference type="PROSITE" id="PS00198">
    <property type="entry name" value="4FE4S_FER_1"/>
    <property type="match status" value="1"/>
</dbReference>
<dbReference type="AlphaFoldDB" id="A0A1M6XH31"/>
<evidence type="ECO:0000256" key="4">
    <source>
        <dbReference type="ARBA" id="ARBA00023004"/>
    </source>
</evidence>
<dbReference type="OrthoDB" id="9816402at2"/>
<evidence type="ECO:0000313" key="9">
    <source>
        <dbReference type="Proteomes" id="UP000183994"/>
    </source>
</evidence>
<evidence type="ECO:0000259" key="6">
    <source>
        <dbReference type="PROSITE" id="PS51085"/>
    </source>
</evidence>
<dbReference type="STRING" id="1121393.SAMN02745216_04527"/>
<keyword evidence="1" id="KW-0004">4Fe-4S</keyword>
<dbReference type="PROSITE" id="PS51085">
    <property type="entry name" value="2FE2S_FER_2"/>
    <property type="match status" value="1"/>
</dbReference>
<keyword evidence="9" id="KW-1185">Reference proteome</keyword>
<proteinExistence type="predicted"/>
<dbReference type="EMBL" id="FQZU01000043">
    <property type="protein sequence ID" value="SHL05223.1"/>
    <property type="molecule type" value="Genomic_DNA"/>
</dbReference>
<evidence type="ECO:0000256" key="3">
    <source>
        <dbReference type="ARBA" id="ARBA00022737"/>
    </source>
</evidence>
<organism evidence="8 9">
    <name type="scientific">Desulfatibacillum alkenivorans DSM 16219</name>
    <dbReference type="NCBI Taxonomy" id="1121393"/>
    <lineage>
        <taxon>Bacteria</taxon>
        <taxon>Pseudomonadati</taxon>
        <taxon>Thermodesulfobacteriota</taxon>
        <taxon>Desulfobacteria</taxon>
        <taxon>Desulfobacterales</taxon>
        <taxon>Desulfatibacillaceae</taxon>
        <taxon>Desulfatibacillum</taxon>
    </lineage>
</organism>
<dbReference type="PROSITE" id="PS51379">
    <property type="entry name" value="4FE4S_FER_2"/>
    <property type="match status" value="2"/>
</dbReference>
<feature type="domain" description="2Fe-2S ferredoxin-type" evidence="6">
    <location>
        <begin position="1"/>
        <end position="80"/>
    </location>
</feature>
<gene>
    <name evidence="8" type="ORF">SAMN02745216_04527</name>
</gene>
<dbReference type="InterPro" id="IPR050157">
    <property type="entry name" value="PSI_iron-sulfur_center"/>
</dbReference>
<dbReference type="Proteomes" id="UP000183994">
    <property type="component" value="Unassembled WGS sequence"/>
</dbReference>
<dbReference type="PANTHER" id="PTHR24960:SF84">
    <property type="entry name" value="HYDROGENASE SUBUNIT"/>
    <property type="match status" value="1"/>
</dbReference>
<dbReference type="PANTHER" id="PTHR24960">
    <property type="entry name" value="PHOTOSYSTEM I IRON-SULFUR CENTER-RELATED"/>
    <property type="match status" value="1"/>
</dbReference>
<dbReference type="FunFam" id="3.30.70.20:FF:000035">
    <property type="entry name" value="Iron hydrogenase 1"/>
    <property type="match status" value="1"/>
</dbReference>
<protein>
    <submittedName>
        <fullName evidence="8">4Fe-4S dicluster domain-containing protein</fullName>
    </submittedName>
</protein>
<keyword evidence="3" id="KW-0677">Repeat</keyword>
<dbReference type="CDD" id="cd00207">
    <property type="entry name" value="fer2"/>
    <property type="match status" value="1"/>
</dbReference>
<keyword evidence="4" id="KW-0408">Iron</keyword>
<feature type="domain" description="4Fe-4S ferredoxin-type" evidence="7">
    <location>
        <begin position="114"/>
        <end position="147"/>
    </location>
</feature>
<dbReference type="InterPro" id="IPR017900">
    <property type="entry name" value="4Fe4S_Fe_S_CS"/>
</dbReference>
<keyword evidence="2" id="KW-0479">Metal-binding</keyword>
<dbReference type="SUPFAM" id="SSF54292">
    <property type="entry name" value="2Fe-2S ferredoxin-like"/>
    <property type="match status" value="1"/>
</dbReference>
<dbReference type="RefSeq" id="WP_073478518.1">
    <property type="nucleotide sequence ID" value="NZ_FQZU01000043.1"/>
</dbReference>
<keyword evidence="5" id="KW-0411">Iron-sulfur</keyword>
<dbReference type="InterPro" id="IPR001041">
    <property type="entry name" value="2Fe-2S_ferredoxin-type"/>
</dbReference>
<dbReference type="InterPro" id="IPR017896">
    <property type="entry name" value="4Fe4S_Fe-S-bd"/>
</dbReference>
<dbReference type="Gene3D" id="3.30.70.20">
    <property type="match status" value="1"/>
</dbReference>
<feature type="domain" description="4Fe-4S ferredoxin-type" evidence="7">
    <location>
        <begin position="156"/>
        <end position="186"/>
    </location>
</feature>
<evidence type="ECO:0000259" key="7">
    <source>
        <dbReference type="PROSITE" id="PS51379"/>
    </source>
</evidence>
<dbReference type="Pfam" id="PF13510">
    <property type="entry name" value="Fer2_4"/>
    <property type="match status" value="1"/>
</dbReference>
<dbReference type="Gene3D" id="3.40.50.1780">
    <property type="match status" value="1"/>
</dbReference>
<dbReference type="Pfam" id="PF12838">
    <property type="entry name" value="Fer4_7"/>
    <property type="match status" value="1"/>
</dbReference>
<evidence type="ECO:0000256" key="5">
    <source>
        <dbReference type="ARBA" id="ARBA00023014"/>
    </source>
</evidence>